<dbReference type="SUPFAM" id="SSF53098">
    <property type="entry name" value="Ribonuclease H-like"/>
    <property type="match status" value="1"/>
</dbReference>
<dbReference type="AlphaFoldDB" id="A0AAW2Q1K9"/>
<comment type="subcellular location">
    <subcellularLocation>
        <location evidence="1">Nucleus</location>
    </subcellularLocation>
</comment>
<evidence type="ECO:0000256" key="6">
    <source>
        <dbReference type="ARBA" id="ARBA00023242"/>
    </source>
</evidence>
<evidence type="ECO:0000256" key="4">
    <source>
        <dbReference type="ARBA" id="ARBA00022833"/>
    </source>
</evidence>
<evidence type="ECO:0000259" key="8">
    <source>
        <dbReference type="Pfam" id="PF14372"/>
    </source>
</evidence>
<reference evidence="9" key="1">
    <citation type="submission" date="2020-06" db="EMBL/GenBank/DDBJ databases">
        <authorList>
            <person name="Li T."/>
            <person name="Hu X."/>
            <person name="Zhang T."/>
            <person name="Song X."/>
            <person name="Zhang H."/>
            <person name="Dai N."/>
            <person name="Sheng W."/>
            <person name="Hou X."/>
            <person name="Wei L."/>
        </authorList>
    </citation>
    <scope>NUCLEOTIDE SEQUENCE</scope>
    <source>
        <strain evidence="9">G02</strain>
        <tissue evidence="9">Leaf</tissue>
    </source>
</reference>
<dbReference type="PANTHER" id="PTHR46481">
    <property type="entry name" value="ZINC FINGER BED DOMAIN-CONTAINING PROTEIN 4"/>
    <property type="match status" value="1"/>
</dbReference>
<dbReference type="GO" id="GO:0008270">
    <property type="term" value="F:zinc ion binding"/>
    <property type="evidence" value="ECO:0007669"/>
    <property type="project" value="UniProtKB-KW"/>
</dbReference>
<dbReference type="Pfam" id="PF14372">
    <property type="entry name" value="hAT-like_RNase-H"/>
    <property type="match status" value="1"/>
</dbReference>
<evidence type="ECO:0000256" key="2">
    <source>
        <dbReference type="ARBA" id="ARBA00022723"/>
    </source>
</evidence>
<feature type="domain" description="hAT-like transposase RNase-H fold" evidence="8">
    <location>
        <begin position="267"/>
        <end position="365"/>
    </location>
</feature>
<evidence type="ECO:0000313" key="9">
    <source>
        <dbReference type="EMBL" id="KAL0361564.1"/>
    </source>
</evidence>
<dbReference type="EMBL" id="JACGWJ010000016">
    <property type="protein sequence ID" value="KAL0361564.1"/>
    <property type="molecule type" value="Genomic_DNA"/>
</dbReference>
<dbReference type="InterPro" id="IPR052035">
    <property type="entry name" value="ZnF_BED_domain_contain"/>
</dbReference>
<evidence type="ECO:0000256" key="3">
    <source>
        <dbReference type="ARBA" id="ARBA00022771"/>
    </source>
</evidence>
<dbReference type="GO" id="GO:0005634">
    <property type="term" value="C:nucleus"/>
    <property type="evidence" value="ECO:0007669"/>
    <property type="project" value="UniProtKB-SubCell"/>
</dbReference>
<gene>
    <name evidence="9" type="ORF">Sradi_3840900</name>
</gene>
<feature type="region of interest" description="Disordered" evidence="7">
    <location>
        <begin position="1"/>
        <end position="64"/>
    </location>
</feature>
<dbReference type="GO" id="GO:0003677">
    <property type="term" value="F:DNA binding"/>
    <property type="evidence" value="ECO:0007669"/>
    <property type="project" value="UniProtKB-KW"/>
</dbReference>
<keyword evidence="5" id="KW-0238">DNA-binding</keyword>
<evidence type="ECO:0000256" key="5">
    <source>
        <dbReference type="ARBA" id="ARBA00023125"/>
    </source>
</evidence>
<protein>
    <submittedName>
        <fullName evidence="9">Zinc finger BED domain-containing protein RICESLEEPER 2</fullName>
    </submittedName>
</protein>
<evidence type="ECO:0000256" key="7">
    <source>
        <dbReference type="SAM" id="MobiDB-lite"/>
    </source>
</evidence>
<feature type="compositionally biased region" description="Basic and acidic residues" evidence="7">
    <location>
        <begin position="1"/>
        <end position="11"/>
    </location>
</feature>
<evidence type="ECO:0000256" key="1">
    <source>
        <dbReference type="ARBA" id="ARBA00004123"/>
    </source>
</evidence>
<keyword evidence="3" id="KW-0863">Zinc-finger</keyword>
<keyword evidence="6" id="KW-0539">Nucleus</keyword>
<organism evidence="9">
    <name type="scientific">Sesamum radiatum</name>
    <name type="common">Black benniseed</name>
    <dbReference type="NCBI Taxonomy" id="300843"/>
    <lineage>
        <taxon>Eukaryota</taxon>
        <taxon>Viridiplantae</taxon>
        <taxon>Streptophyta</taxon>
        <taxon>Embryophyta</taxon>
        <taxon>Tracheophyta</taxon>
        <taxon>Spermatophyta</taxon>
        <taxon>Magnoliopsida</taxon>
        <taxon>eudicotyledons</taxon>
        <taxon>Gunneridae</taxon>
        <taxon>Pentapetalae</taxon>
        <taxon>asterids</taxon>
        <taxon>lamiids</taxon>
        <taxon>Lamiales</taxon>
        <taxon>Pedaliaceae</taxon>
        <taxon>Sesamum</taxon>
    </lineage>
</organism>
<dbReference type="PANTHER" id="PTHR46481:SF10">
    <property type="entry name" value="ZINC FINGER BED DOMAIN-CONTAINING PROTEIN 39"/>
    <property type="match status" value="1"/>
</dbReference>
<dbReference type="InterPro" id="IPR012337">
    <property type="entry name" value="RNaseH-like_sf"/>
</dbReference>
<accession>A0AAW2Q1K9</accession>
<reference evidence="9" key="2">
    <citation type="journal article" date="2024" name="Plant">
        <title>Genomic evolution and insights into agronomic trait innovations of Sesamum species.</title>
        <authorList>
            <person name="Miao H."/>
            <person name="Wang L."/>
            <person name="Qu L."/>
            <person name="Liu H."/>
            <person name="Sun Y."/>
            <person name="Le M."/>
            <person name="Wang Q."/>
            <person name="Wei S."/>
            <person name="Zheng Y."/>
            <person name="Lin W."/>
            <person name="Duan Y."/>
            <person name="Cao H."/>
            <person name="Xiong S."/>
            <person name="Wang X."/>
            <person name="Wei L."/>
            <person name="Li C."/>
            <person name="Ma Q."/>
            <person name="Ju M."/>
            <person name="Zhao R."/>
            <person name="Li G."/>
            <person name="Mu C."/>
            <person name="Tian Q."/>
            <person name="Mei H."/>
            <person name="Zhang T."/>
            <person name="Gao T."/>
            <person name="Zhang H."/>
        </authorList>
    </citation>
    <scope>NUCLEOTIDE SEQUENCE</scope>
    <source>
        <strain evidence="9">G02</strain>
    </source>
</reference>
<sequence length="384" mass="44408">MFVSTKTEKNTSLDPSSSSSQQHAGTDSQPLAVVARSAAARRRSSSQQLAVGARPCSNSPSSTRCSFTIGPPPTTAAARRWVQYDAKKRNARVARMTRNTAKTYCINVYESEKKKLKSLLKNINKICLTMDCWKSKNQKIQYMVITGHWIDESWQLQKRVLNFVHIPPPRRGLEIANAIWRCLEDWGIEMKQLNLPDKKLVVDCWTRWNSTYEMLAAAIKFKNVFPRFADREPHYDICPSAEDWTKVEKVCLVLELFRTVTHIIFGSDYPTSNLFHIEVSRVKVLLDKKTLENDIFIRDMVVRMKSKFDKYWGETNLLMSIAVVMDPRCKLRALEFCFPRLYSSETVERQNATVRKTLYELYYEYVAIFNKEGESIGEGQRNNL</sequence>
<proteinExistence type="predicted"/>
<name>A0AAW2Q1K9_SESRA</name>
<comment type="caution">
    <text evidence="9">The sequence shown here is derived from an EMBL/GenBank/DDBJ whole genome shotgun (WGS) entry which is preliminary data.</text>
</comment>
<dbReference type="InterPro" id="IPR025525">
    <property type="entry name" value="hAT-like_transposase_RNase-H"/>
</dbReference>
<keyword evidence="4" id="KW-0862">Zinc</keyword>
<keyword evidence="2" id="KW-0479">Metal-binding</keyword>